<feature type="transmembrane region" description="Helical" evidence="1">
    <location>
        <begin position="68"/>
        <end position="89"/>
    </location>
</feature>
<dbReference type="AlphaFoldDB" id="A0A840RQS1"/>
<organism evidence="2 3">
    <name type="scientific">Glaciimonas immobilis</name>
    <dbReference type="NCBI Taxonomy" id="728004"/>
    <lineage>
        <taxon>Bacteria</taxon>
        <taxon>Pseudomonadati</taxon>
        <taxon>Pseudomonadota</taxon>
        <taxon>Betaproteobacteria</taxon>
        <taxon>Burkholderiales</taxon>
        <taxon>Oxalobacteraceae</taxon>
        <taxon>Glaciimonas</taxon>
    </lineage>
</organism>
<dbReference type="Proteomes" id="UP000571084">
    <property type="component" value="Unassembled WGS sequence"/>
</dbReference>
<dbReference type="RefSeq" id="WP_168055120.1">
    <property type="nucleotide sequence ID" value="NZ_JAAOZT010000006.1"/>
</dbReference>
<dbReference type="EMBL" id="JACHHQ010000002">
    <property type="protein sequence ID" value="MBB5199336.1"/>
    <property type="molecule type" value="Genomic_DNA"/>
</dbReference>
<keyword evidence="1" id="KW-0812">Transmembrane</keyword>
<name>A0A840RQS1_9BURK</name>
<keyword evidence="1" id="KW-0472">Membrane</keyword>
<comment type="caution">
    <text evidence="2">The sequence shown here is derived from an EMBL/GenBank/DDBJ whole genome shotgun (WGS) entry which is preliminary data.</text>
</comment>
<accession>A0A840RQS1</accession>
<sequence length="102" mass="11123">MFDGLWHGIFGGLFGPGIAQWMNRFKYWVIFLTGMAGTYIGLYVAGIYTKGLKIATQIMLKNIIAPDLILVSVGIGLLMLFVAFVGVLGTSKKSSEDDKNDS</sequence>
<protein>
    <submittedName>
        <fullName evidence="2">Uncharacterized protein</fullName>
    </submittedName>
</protein>
<evidence type="ECO:0000256" key="1">
    <source>
        <dbReference type="SAM" id="Phobius"/>
    </source>
</evidence>
<gene>
    <name evidence="2" type="ORF">HNR39_001163</name>
</gene>
<feature type="transmembrane region" description="Helical" evidence="1">
    <location>
        <begin position="27"/>
        <end position="48"/>
    </location>
</feature>
<keyword evidence="3" id="KW-1185">Reference proteome</keyword>
<keyword evidence="1" id="KW-1133">Transmembrane helix</keyword>
<evidence type="ECO:0000313" key="2">
    <source>
        <dbReference type="EMBL" id="MBB5199336.1"/>
    </source>
</evidence>
<reference evidence="2 3" key="1">
    <citation type="submission" date="2020-08" db="EMBL/GenBank/DDBJ databases">
        <title>Genomic Encyclopedia of Type Strains, Phase IV (KMG-IV): sequencing the most valuable type-strain genomes for metagenomic binning, comparative biology and taxonomic classification.</title>
        <authorList>
            <person name="Goeker M."/>
        </authorList>
    </citation>
    <scope>NUCLEOTIDE SEQUENCE [LARGE SCALE GENOMIC DNA]</scope>
    <source>
        <strain evidence="2 3">DSM 23240</strain>
    </source>
</reference>
<evidence type="ECO:0000313" key="3">
    <source>
        <dbReference type="Proteomes" id="UP000571084"/>
    </source>
</evidence>
<proteinExistence type="predicted"/>